<dbReference type="PANTHER" id="PTHR34395:SF15">
    <property type="entry name" value="OS09G0292400 PROTEIN"/>
    <property type="match status" value="1"/>
</dbReference>
<dbReference type="Proteomes" id="UP000007752">
    <property type="component" value="Chromosome 6"/>
</dbReference>
<dbReference type="EMBL" id="CM000143">
    <property type="protein sequence ID" value="EEE65728.1"/>
    <property type="molecule type" value="Genomic_DNA"/>
</dbReference>
<evidence type="ECO:0000313" key="2">
    <source>
        <dbReference type="EMBL" id="BAD37650.1"/>
    </source>
</evidence>
<evidence type="ECO:0000313" key="3">
    <source>
        <dbReference type="EMBL" id="EEE65728.1"/>
    </source>
</evidence>
<dbReference type="Proteomes" id="UP000000763">
    <property type="component" value="Chromosome 6"/>
</dbReference>
<organism evidence="3">
    <name type="scientific">Oryza sativa subsp. japonica</name>
    <name type="common">Rice</name>
    <dbReference type="NCBI Taxonomy" id="39947"/>
    <lineage>
        <taxon>Eukaryota</taxon>
        <taxon>Viridiplantae</taxon>
        <taxon>Streptophyta</taxon>
        <taxon>Embryophyta</taxon>
        <taxon>Tracheophyta</taxon>
        <taxon>Spermatophyta</taxon>
        <taxon>Magnoliopsida</taxon>
        <taxon>Liliopsida</taxon>
        <taxon>Poales</taxon>
        <taxon>Poaceae</taxon>
        <taxon>BOP clade</taxon>
        <taxon>Oryzoideae</taxon>
        <taxon>Oryzeae</taxon>
        <taxon>Oryzinae</taxon>
        <taxon>Oryza</taxon>
        <taxon>Oryza sativa</taxon>
    </lineage>
</organism>
<accession>Q67W19</accession>
<dbReference type="PANTHER" id="PTHR34395">
    <property type="entry name" value="OS11G0427500 PROTEIN"/>
    <property type="match status" value="1"/>
</dbReference>
<proteinExistence type="predicted"/>
<feature type="region of interest" description="Disordered" evidence="1">
    <location>
        <begin position="1"/>
        <end position="34"/>
    </location>
</feature>
<evidence type="ECO:0000256" key="1">
    <source>
        <dbReference type="SAM" id="MobiDB-lite"/>
    </source>
</evidence>
<reference evidence="4" key="2">
    <citation type="journal article" date="2005" name="Nature">
        <title>The map-based sequence of the rice genome.</title>
        <authorList>
            <consortium name="International rice genome sequencing project (IRGSP)"/>
            <person name="Matsumoto T."/>
            <person name="Wu J."/>
            <person name="Kanamori H."/>
            <person name="Katayose Y."/>
            <person name="Fujisawa M."/>
            <person name="Namiki N."/>
            <person name="Mizuno H."/>
            <person name="Yamamoto K."/>
            <person name="Antonio B.A."/>
            <person name="Baba T."/>
            <person name="Sakata K."/>
            <person name="Nagamura Y."/>
            <person name="Aoki H."/>
            <person name="Arikawa K."/>
            <person name="Arita K."/>
            <person name="Bito T."/>
            <person name="Chiden Y."/>
            <person name="Fujitsuka N."/>
            <person name="Fukunaka R."/>
            <person name="Hamada M."/>
            <person name="Harada C."/>
            <person name="Hayashi A."/>
            <person name="Hijishita S."/>
            <person name="Honda M."/>
            <person name="Hosokawa S."/>
            <person name="Ichikawa Y."/>
            <person name="Idonuma A."/>
            <person name="Iijima M."/>
            <person name="Ikeda M."/>
            <person name="Ikeno M."/>
            <person name="Ito K."/>
            <person name="Ito S."/>
            <person name="Ito T."/>
            <person name="Ito Y."/>
            <person name="Ito Y."/>
            <person name="Iwabuchi A."/>
            <person name="Kamiya K."/>
            <person name="Karasawa W."/>
            <person name="Kurita K."/>
            <person name="Katagiri S."/>
            <person name="Kikuta A."/>
            <person name="Kobayashi H."/>
            <person name="Kobayashi N."/>
            <person name="Machita K."/>
            <person name="Maehara T."/>
            <person name="Masukawa M."/>
            <person name="Mizubayashi T."/>
            <person name="Mukai Y."/>
            <person name="Nagasaki H."/>
            <person name="Nagata Y."/>
            <person name="Naito S."/>
            <person name="Nakashima M."/>
            <person name="Nakama Y."/>
            <person name="Nakamichi Y."/>
            <person name="Nakamura M."/>
            <person name="Meguro A."/>
            <person name="Negishi M."/>
            <person name="Ohta I."/>
            <person name="Ohta T."/>
            <person name="Okamoto M."/>
            <person name="Ono N."/>
            <person name="Saji S."/>
            <person name="Sakaguchi M."/>
            <person name="Sakai K."/>
            <person name="Shibata M."/>
            <person name="Shimokawa T."/>
            <person name="Song J."/>
            <person name="Takazaki Y."/>
            <person name="Terasawa K."/>
            <person name="Tsugane M."/>
            <person name="Tsuji K."/>
            <person name="Ueda S."/>
            <person name="Waki K."/>
            <person name="Yamagata H."/>
            <person name="Yamamoto M."/>
            <person name="Yamamoto S."/>
            <person name="Yamane H."/>
            <person name="Yoshiki S."/>
            <person name="Yoshihara R."/>
            <person name="Yukawa K."/>
            <person name="Zhong H."/>
            <person name="Yano M."/>
            <person name="Yuan Q."/>
            <person name="Ouyang S."/>
            <person name="Liu J."/>
            <person name="Jones K.M."/>
            <person name="Gansberger K."/>
            <person name="Moffat K."/>
            <person name="Hill J."/>
            <person name="Bera J."/>
            <person name="Fadrosh D."/>
            <person name="Jin S."/>
            <person name="Johri S."/>
            <person name="Kim M."/>
            <person name="Overton L."/>
            <person name="Reardon M."/>
            <person name="Tsitrin T."/>
            <person name="Vuong H."/>
            <person name="Weaver B."/>
            <person name="Ciecko A."/>
            <person name="Tallon L."/>
            <person name="Jackson J."/>
            <person name="Pai G."/>
            <person name="Aken S.V."/>
            <person name="Utterback T."/>
            <person name="Reidmuller S."/>
            <person name="Feldblyum T."/>
            <person name="Hsiao J."/>
            <person name="Zismann V."/>
            <person name="Iobst S."/>
            <person name="de Vazeille A.R."/>
            <person name="Buell C.R."/>
            <person name="Ying K."/>
            <person name="Li Y."/>
            <person name="Lu T."/>
            <person name="Huang Y."/>
            <person name="Zhao Q."/>
            <person name="Feng Q."/>
            <person name="Zhang L."/>
            <person name="Zhu J."/>
            <person name="Weng Q."/>
            <person name="Mu J."/>
            <person name="Lu Y."/>
            <person name="Fan D."/>
            <person name="Liu Y."/>
            <person name="Guan J."/>
            <person name="Zhang Y."/>
            <person name="Yu S."/>
            <person name="Liu X."/>
            <person name="Zhang Y."/>
            <person name="Hong G."/>
            <person name="Han B."/>
            <person name="Choisne N."/>
            <person name="Demange N."/>
            <person name="Orjeda G."/>
            <person name="Samain S."/>
            <person name="Cattolico L."/>
            <person name="Pelletier E."/>
            <person name="Couloux A."/>
            <person name="Segurens B."/>
            <person name="Wincker P."/>
            <person name="D'Hont A."/>
            <person name="Scarpelli C."/>
            <person name="Weissenbach J."/>
            <person name="Salanoubat M."/>
            <person name="Quetier F."/>
            <person name="Yu Y."/>
            <person name="Kim H.R."/>
            <person name="Rambo T."/>
            <person name="Currie J."/>
            <person name="Collura K."/>
            <person name="Luo M."/>
            <person name="Yang T."/>
            <person name="Ammiraju J.S.S."/>
            <person name="Engler F."/>
            <person name="Soderlund C."/>
            <person name="Wing R.A."/>
            <person name="Palmer L.E."/>
            <person name="de la Bastide M."/>
            <person name="Spiegel L."/>
            <person name="Nascimento L."/>
            <person name="Zutavern T."/>
            <person name="O'Shaughnessy A."/>
            <person name="Dike S."/>
            <person name="Dedhia N."/>
            <person name="Preston R."/>
            <person name="Balija V."/>
            <person name="McCombie W.R."/>
            <person name="Chow T."/>
            <person name="Chen H."/>
            <person name="Chung M."/>
            <person name="Chen C."/>
            <person name="Shaw J."/>
            <person name="Wu H."/>
            <person name="Hsiao K."/>
            <person name="Chao Y."/>
            <person name="Chu M."/>
            <person name="Cheng C."/>
            <person name="Hour A."/>
            <person name="Lee P."/>
            <person name="Lin S."/>
            <person name="Lin Y."/>
            <person name="Liou J."/>
            <person name="Liu S."/>
            <person name="Hsing Y."/>
            <person name="Raghuvanshi S."/>
            <person name="Mohanty A."/>
            <person name="Bharti A.K."/>
            <person name="Gaur A."/>
            <person name="Gupta V."/>
            <person name="Kumar D."/>
            <person name="Ravi V."/>
            <person name="Vij S."/>
            <person name="Kapur A."/>
            <person name="Khurana P."/>
            <person name="Khurana P."/>
            <person name="Khurana J.P."/>
            <person name="Tyagi A.K."/>
            <person name="Gaikwad K."/>
            <person name="Singh A."/>
            <person name="Dalal V."/>
            <person name="Srivastava S."/>
            <person name="Dixit A."/>
            <person name="Pal A.K."/>
            <person name="Ghazi I.A."/>
            <person name="Yadav M."/>
            <person name="Pandit A."/>
            <person name="Bhargava A."/>
            <person name="Sureshbabu K."/>
            <person name="Batra K."/>
            <person name="Sharma T.R."/>
            <person name="Mohapatra T."/>
            <person name="Singh N.K."/>
            <person name="Messing J."/>
            <person name="Nelson A.B."/>
            <person name="Fuks G."/>
            <person name="Kavchok S."/>
            <person name="Keizer G."/>
            <person name="Linton E."/>
            <person name="Llaca V."/>
            <person name="Song R."/>
            <person name="Tanyolac B."/>
            <person name="Young S."/>
            <person name="Ho-Il K."/>
            <person name="Hahn J.H."/>
            <person name="Sangsakoo G."/>
            <person name="Vanavichit A."/>
            <person name="de Mattos Luiz.A.T."/>
            <person name="Zimmer P.D."/>
            <person name="Malone G."/>
            <person name="Dellagostin O."/>
            <person name="de Oliveira A.C."/>
            <person name="Bevan M."/>
            <person name="Bancroft I."/>
            <person name="Minx P."/>
            <person name="Cordum H."/>
            <person name="Wilson R."/>
            <person name="Cheng Z."/>
            <person name="Jin W."/>
            <person name="Jiang J."/>
            <person name="Leong S.A."/>
            <person name="Iwama H."/>
            <person name="Gojobori T."/>
            <person name="Itoh T."/>
            <person name="Niimura Y."/>
            <person name="Fujii Y."/>
            <person name="Habara T."/>
            <person name="Sakai H."/>
            <person name="Sato Y."/>
            <person name="Wilson G."/>
            <person name="Kumar K."/>
            <person name="McCouch S."/>
            <person name="Juretic N."/>
            <person name="Hoen D."/>
            <person name="Wright S."/>
            <person name="Bruskiewich R."/>
            <person name="Bureau T."/>
            <person name="Miyao A."/>
            <person name="Hirochika H."/>
            <person name="Nishikawa T."/>
            <person name="Kadowaki K."/>
            <person name="Sugiura M."/>
            <person name="Burr B."/>
            <person name="Sasaki T."/>
        </authorList>
    </citation>
    <scope>NUCLEOTIDE SEQUENCE [LARGE SCALE GENOMIC DNA]</scope>
    <source>
        <strain evidence="4">cv. Nipponbare</strain>
    </source>
</reference>
<dbReference type="AlphaFoldDB" id="Q67W19"/>
<dbReference type="HOGENOM" id="CLU_028568_0_1_1"/>
<protein>
    <submittedName>
        <fullName evidence="3">Uncharacterized protein</fullName>
    </submittedName>
</protein>
<reference evidence="4" key="4">
    <citation type="journal article" date="2008" name="Nucleic Acids Res.">
        <title>The rice annotation project database (RAP-DB): 2008 update.</title>
        <authorList>
            <consortium name="The rice annotation project (RAP)"/>
        </authorList>
    </citation>
    <scope>GENOME REANNOTATION</scope>
    <source>
        <strain evidence="4">cv. Nipponbare</strain>
    </source>
</reference>
<dbReference type="EMBL" id="AP004681">
    <property type="protein sequence ID" value="BAD37650.1"/>
    <property type="molecule type" value="Genomic_DNA"/>
</dbReference>
<evidence type="ECO:0000313" key="4">
    <source>
        <dbReference type="Proteomes" id="UP000000763"/>
    </source>
</evidence>
<gene>
    <name evidence="3" type="ORF">OsJ_21372</name>
    <name evidence="2" type="ORF">OSJNBa0040M10.9</name>
</gene>
<reference evidence="3" key="5">
    <citation type="submission" date="2008-12" db="EMBL/GenBank/DDBJ databases">
        <title>Improved gene annotation of the rice (Oryza sativa) genomes.</title>
        <authorList>
            <person name="Wang J."/>
            <person name="Li R."/>
            <person name="Fan W."/>
            <person name="Huang Q."/>
            <person name="Zhang J."/>
            <person name="Zhou Y."/>
            <person name="Hu Y."/>
            <person name="Zi S."/>
            <person name="Li J."/>
            <person name="Ni P."/>
            <person name="Zheng H."/>
            <person name="Zhang Y."/>
            <person name="Zhao M."/>
            <person name="Hao Q."/>
            <person name="McDermott J."/>
            <person name="Samudrala R."/>
            <person name="Kristiansen K."/>
            <person name="Wong G.K.-S."/>
        </authorList>
    </citation>
    <scope>NUCLEOTIDE SEQUENCE</scope>
</reference>
<reference evidence="2" key="1">
    <citation type="submission" date="2002-01" db="EMBL/GenBank/DDBJ databases">
        <title>Oryza sativa nipponbare(GA3) genomic DNA, chromosome 6, BAC clone:OSJNBa0040M10.</title>
        <authorList>
            <person name="Sasaki T."/>
            <person name="Matsumoto T."/>
            <person name="Yamamoto K."/>
        </authorList>
    </citation>
    <scope>NUCLEOTIDE SEQUENCE</scope>
</reference>
<reference evidence="3" key="3">
    <citation type="journal article" date="2005" name="PLoS Biol.">
        <title>The genomes of Oryza sativa: a history of duplications.</title>
        <authorList>
            <person name="Yu J."/>
            <person name="Wang J."/>
            <person name="Lin W."/>
            <person name="Li S."/>
            <person name="Li H."/>
            <person name="Zhou J."/>
            <person name="Ni P."/>
            <person name="Dong W."/>
            <person name="Hu S."/>
            <person name="Zeng C."/>
            <person name="Zhang J."/>
            <person name="Zhang Y."/>
            <person name="Li R."/>
            <person name="Xu Z."/>
            <person name="Li S."/>
            <person name="Li X."/>
            <person name="Zheng H."/>
            <person name="Cong L."/>
            <person name="Lin L."/>
            <person name="Yin J."/>
            <person name="Geng J."/>
            <person name="Li G."/>
            <person name="Shi J."/>
            <person name="Liu J."/>
            <person name="Lv H."/>
            <person name="Li J."/>
            <person name="Wang J."/>
            <person name="Deng Y."/>
            <person name="Ran L."/>
            <person name="Shi X."/>
            <person name="Wang X."/>
            <person name="Wu Q."/>
            <person name="Li C."/>
            <person name="Ren X."/>
            <person name="Wang J."/>
            <person name="Wang X."/>
            <person name="Li D."/>
            <person name="Liu D."/>
            <person name="Zhang X."/>
            <person name="Ji Z."/>
            <person name="Zhao W."/>
            <person name="Sun Y."/>
            <person name="Zhang Z."/>
            <person name="Bao J."/>
            <person name="Han Y."/>
            <person name="Dong L."/>
            <person name="Ji J."/>
            <person name="Chen P."/>
            <person name="Wu S."/>
            <person name="Liu J."/>
            <person name="Xiao Y."/>
            <person name="Bu D."/>
            <person name="Tan J."/>
            <person name="Yang L."/>
            <person name="Ye C."/>
            <person name="Zhang J."/>
            <person name="Xu J."/>
            <person name="Zhou Y."/>
            <person name="Yu Y."/>
            <person name="Zhang B."/>
            <person name="Zhuang S."/>
            <person name="Wei H."/>
            <person name="Liu B."/>
            <person name="Lei M."/>
            <person name="Yu H."/>
            <person name="Li Y."/>
            <person name="Xu H."/>
            <person name="Wei S."/>
            <person name="He X."/>
            <person name="Fang L."/>
            <person name="Zhang Z."/>
            <person name="Zhang Y."/>
            <person name="Huang X."/>
            <person name="Su Z."/>
            <person name="Tong W."/>
            <person name="Li J."/>
            <person name="Tong Z."/>
            <person name="Li S."/>
            <person name="Ye J."/>
            <person name="Wang L."/>
            <person name="Fang L."/>
            <person name="Lei T."/>
            <person name="Chen C."/>
            <person name="Chen H."/>
            <person name="Xu Z."/>
            <person name="Li H."/>
            <person name="Huang H."/>
            <person name="Zhang F."/>
            <person name="Xu H."/>
            <person name="Li N."/>
            <person name="Zhao C."/>
            <person name="Li S."/>
            <person name="Dong L."/>
            <person name="Huang Y."/>
            <person name="Li L."/>
            <person name="Xi Y."/>
            <person name="Qi Q."/>
            <person name="Li W."/>
            <person name="Zhang B."/>
            <person name="Hu W."/>
            <person name="Zhang Y."/>
            <person name="Tian X."/>
            <person name="Jiao Y."/>
            <person name="Liang X."/>
            <person name="Jin J."/>
            <person name="Gao L."/>
            <person name="Zheng W."/>
            <person name="Hao B."/>
            <person name="Liu S."/>
            <person name="Wang W."/>
            <person name="Yuan L."/>
            <person name="Cao M."/>
            <person name="McDermott J."/>
            <person name="Samudrala R."/>
            <person name="Wang J."/>
            <person name="Wong G.K."/>
            <person name="Yang H."/>
        </authorList>
    </citation>
    <scope>NUCLEOTIDE SEQUENCE [LARGE SCALE GENOMIC DNA]</scope>
</reference>
<name>Q67W19_ORYSJ</name>
<accession>B9FTB7</accession>
<sequence>MESYLEMRKRQSEEEEAKKREEEAKKREEASKADDCSIRNCITVVESMEELSNEEKVKSFGVFKDAQNREIFMSAGPMTRLIWLRTMLV</sequence>